<protein>
    <submittedName>
        <fullName evidence="8">YitT family protein</fullName>
    </submittedName>
</protein>
<dbReference type="EMBL" id="AJWZ01010747">
    <property type="protein sequence ID" value="EKC47574.1"/>
    <property type="molecule type" value="Genomic_DNA"/>
</dbReference>
<dbReference type="Pfam" id="PF10035">
    <property type="entry name" value="DUF2179"/>
    <property type="match status" value="1"/>
</dbReference>
<evidence type="ECO:0000259" key="7">
    <source>
        <dbReference type="Pfam" id="PF10035"/>
    </source>
</evidence>
<keyword evidence="2" id="KW-1003">Cell membrane</keyword>
<comment type="subcellular location">
    <subcellularLocation>
        <location evidence="1">Cell membrane</location>
        <topology evidence="1">Multi-pass membrane protein</topology>
    </subcellularLocation>
</comment>
<dbReference type="InterPro" id="IPR003740">
    <property type="entry name" value="YitT"/>
</dbReference>
<evidence type="ECO:0000256" key="6">
    <source>
        <dbReference type="SAM" id="Phobius"/>
    </source>
</evidence>
<feature type="transmembrane region" description="Helical" evidence="6">
    <location>
        <begin position="59"/>
        <end position="84"/>
    </location>
</feature>
<name>K1RWA1_9ZZZZ</name>
<dbReference type="AlphaFoldDB" id="K1RWA1"/>
<dbReference type="InterPro" id="IPR015867">
    <property type="entry name" value="N-reg_PII/ATP_PRibTrfase_C"/>
</dbReference>
<evidence type="ECO:0000256" key="3">
    <source>
        <dbReference type="ARBA" id="ARBA00022692"/>
    </source>
</evidence>
<evidence type="ECO:0000256" key="1">
    <source>
        <dbReference type="ARBA" id="ARBA00004651"/>
    </source>
</evidence>
<dbReference type="Gene3D" id="3.30.70.120">
    <property type="match status" value="1"/>
</dbReference>
<evidence type="ECO:0000313" key="8">
    <source>
        <dbReference type="EMBL" id="EKC47574.1"/>
    </source>
</evidence>
<feature type="transmembrane region" description="Helical" evidence="6">
    <location>
        <begin position="91"/>
        <end position="109"/>
    </location>
</feature>
<sequence length="290" mass="32562">MKNKKIKKEVLKSSSQSIPKRYLQMIISLFFSAIIYNFLIEPSRITTGGVNGIALILKYISHITPAVTIFIVSAILLVFSYIFLGKERTKGTLVATIVYPLFVYLTNFLSPLMQIDMNDLLVISIFIGFAGGVCNGLLYKTGFSNGGLPIISQIIYDKFKIPIGKTNFVINTIIVLIGGYYFGITMIMYAVIINYINSLVVDKILLGVSKNKSIYIVTDKAEKIKQFIMEEMNHTVTVFDVEGAYTNTKREILLTVIPSKEYFEITESIKLLDPNIFYVVSDAYEVKGAK</sequence>
<keyword evidence="5 6" id="KW-0472">Membrane</keyword>
<reference evidence="8" key="1">
    <citation type="journal article" date="2013" name="Environ. Microbiol.">
        <title>Microbiota from the distal guts of lean and obese adolescents exhibit partial functional redundancy besides clear differences in community structure.</title>
        <authorList>
            <person name="Ferrer M."/>
            <person name="Ruiz A."/>
            <person name="Lanza F."/>
            <person name="Haange S.B."/>
            <person name="Oberbach A."/>
            <person name="Till H."/>
            <person name="Bargiela R."/>
            <person name="Campoy C."/>
            <person name="Segura M.T."/>
            <person name="Richter M."/>
            <person name="von Bergen M."/>
            <person name="Seifert J."/>
            <person name="Suarez A."/>
        </authorList>
    </citation>
    <scope>NUCLEOTIDE SEQUENCE</scope>
</reference>
<evidence type="ECO:0000256" key="2">
    <source>
        <dbReference type="ARBA" id="ARBA00022475"/>
    </source>
</evidence>
<accession>K1RWA1</accession>
<dbReference type="PIRSF" id="PIRSF006483">
    <property type="entry name" value="Membrane_protein_YitT"/>
    <property type="match status" value="1"/>
</dbReference>
<feature type="transmembrane region" description="Helical" evidence="6">
    <location>
        <begin position="168"/>
        <end position="192"/>
    </location>
</feature>
<dbReference type="Pfam" id="PF02588">
    <property type="entry name" value="YitT_membrane"/>
    <property type="match status" value="1"/>
</dbReference>
<organism evidence="8">
    <name type="scientific">human gut metagenome</name>
    <dbReference type="NCBI Taxonomy" id="408170"/>
    <lineage>
        <taxon>unclassified sequences</taxon>
        <taxon>metagenomes</taxon>
        <taxon>organismal metagenomes</taxon>
    </lineage>
</organism>
<dbReference type="CDD" id="cd16380">
    <property type="entry name" value="YitT_C"/>
    <property type="match status" value="1"/>
</dbReference>
<keyword evidence="3 6" id="KW-0812">Transmembrane</keyword>
<keyword evidence="4 6" id="KW-1133">Transmembrane helix</keyword>
<gene>
    <name evidence="8" type="ORF">OBE_15644</name>
</gene>
<dbReference type="InterPro" id="IPR019264">
    <property type="entry name" value="DUF2179"/>
</dbReference>
<dbReference type="InterPro" id="IPR051461">
    <property type="entry name" value="UPF0750_membrane"/>
</dbReference>
<feature type="domain" description="DUF2179" evidence="7">
    <location>
        <begin position="234"/>
        <end position="288"/>
    </location>
</feature>
<proteinExistence type="predicted"/>
<dbReference type="GO" id="GO:0005886">
    <property type="term" value="C:plasma membrane"/>
    <property type="evidence" value="ECO:0007669"/>
    <property type="project" value="UniProtKB-SubCell"/>
</dbReference>
<comment type="caution">
    <text evidence="8">The sequence shown here is derived from an EMBL/GenBank/DDBJ whole genome shotgun (WGS) entry which is preliminary data.</text>
</comment>
<dbReference type="PANTHER" id="PTHR33545:SF5">
    <property type="entry name" value="UPF0750 MEMBRANE PROTEIN YITT"/>
    <property type="match status" value="1"/>
</dbReference>
<dbReference type="PANTHER" id="PTHR33545">
    <property type="entry name" value="UPF0750 MEMBRANE PROTEIN YITT-RELATED"/>
    <property type="match status" value="1"/>
</dbReference>
<feature type="transmembrane region" description="Helical" evidence="6">
    <location>
        <begin position="21"/>
        <end position="39"/>
    </location>
</feature>
<feature type="transmembrane region" description="Helical" evidence="6">
    <location>
        <begin position="121"/>
        <end position="139"/>
    </location>
</feature>
<evidence type="ECO:0000256" key="5">
    <source>
        <dbReference type="ARBA" id="ARBA00023136"/>
    </source>
</evidence>
<evidence type="ECO:0000256" key="4">
    <source>
        <dbReference type="ARBA" id="ARBA00022989"/>
    </source>
</evidence>